<dbReference type="EMBL" id="JAFCMP010000007">
    <property type="protein sequence ID" value="KAG5192341.1"/>
    <property type="molecule type" value="Genomic_DNA"/>
</dbReference>
<keyword evidence="3" id="KW-1185">Reference proteome</keyword>
<feature type="chain" id="PRO_5032464812" description="Secreted protein" evidence="1">
    <location>
        <begin position="19"/>
        <end position="152"/>
    </location>
</feature>
<evidence type="ECO:0000313" key="3">
    <source>
        <dbReference type="Proteomes" id="UP000664859"/>
    </source>
</evidence>
<evidence type="ECO:0008006" key="4">
    <source>
        <dbReference type="Google" id="ProtNLM"/>
    </source>
</evidence>
<name>A0A836CQW9_9STRA</name>
<evidence type="ECO:0000256" key="1">
    <source>
        <dbReference type="SAM" id="SignalP"/>
    </source>
</evidence>
<proteinExistence type="predicted"/>
<keyword evidence="1" id="KW-0732">Signal</keyword>
<organism evidence="2 3">
    <name type="scientific">Tribonema minus</name>
    <dbReference type="NCBI Taxonomy" id="303371"/>
    <lineage>
        <taxon>Eukaryota</taxon>
        <taxon>Sar</taxon>
        <taxon>Stramenopiles</taxon>
        <taxon>Ochrophyta</taxon>
        <taxon>PX clade</taxon>
        <taxon>Xanthophyceae</taxon>
        <taxon>Tribonematales</taxon>
        <taxon>Tribonemataceae</taxon>
        <taxon>Tribonema</taxon>
    </lineage>
</organism>
<comment type="caution">
    <text evidence="2">The sequence shown here is derived from an EMBL/GenBank/DDBJ whole genome shotgun (WGS) entry which is preliminary data.</text>
</comment>
<dbReference type="Proteomes" id="UP000664859">
    <property type="component" value="Unassembled WGS sequence"/>
</dbReference>
<sequence>MFFCTFVVASVACRVVCCVSLCVLLHANLWRVCSVQQRRCIHRIYKSLHVCPGSSTSEHPADEALLEGSTAQQACCLMQQRSATVLQCSTQRCSTDSALQNMASPITTNHSLQLKHTDAALNGIATLSKAWIHSWSAPSGASKGRRTRRGHG</sequence>
<gene>
    <name evidence="2" type="ORF">JKP88DRAFT_230138</name>
</gene>
<reference evidence="2" key="1">
    <citation type="submission" date="2021-02" db="EMBL/GenBank/DDBJ databases">
        <title>First Annotated Genome of the Yellow-green Alga Tribonema minus.</title>
        <authorList>
            <person name="Mahan K.M."/>
        </authorList>
    </citation>
    <scope>NUCLEOTIDE SEQUENCE</scope>
    <source>
        <strain evidence="2">UTEX B ZZ1240</strain>
    </source>
</reference>
<accession>A0A836CQW9</accession>
<evidence type="ECO:0000313" key="2">
    <source>
        <dbReference type="EMBL" id="KAG5192341.1"/>
    </source>
</evidence>
<dbReference type="AlphaFoldDB" id="A0A836CQW9"/>
<protein>
    <recommendedName>
        <fullName evidence="4">Secreted protein</fullName>
    </recommendedName>
</protein>
<feature type="signal peptide" evidence="1">
    <location>
        <begin position="1"/>
        <end position="18"/>
    </location>
</feature>